<comment type="caution">
    <text evidence="1">The sequence shown here is derived from an EMBL/GenBank/DDBJ whole genome shotgun (WGS) entry which is preliminary data.</text>
</comment>
<name>A0A371K2J8_9GAMM</name>
<dbReference type="Proteomes" id="UP000264492">
    <property type="component" value="Unassembled WGS sequence"/>
</dbReference>
<evidence type="ECO:0000313" key="1">
    <source>
        <dbReference type="EMBL" id="RDZ28090.1"/>
    </source>
</evidence>
<evidence type="ECO:0000313" key="2">
    <source>
        <dbReference type="Proteomes" id="UP000264492"/>
    </source>
</evidence>
<gene>
    <name evidence="1" type="ORF">DX914_02790</name>
</gene>
<keyword evidence="2" id="KW-1185">Reference proteome</keyword>
<dbReference type="RefSeq" id="WP_115857532.1">
    <property type="nucleotide sequence ID" value="NZ_QTSU01000001.1"/>
</dbReference>
<dbReference type="OrthoDB" id="1442157at2"/>
<dbReference type="EMBL" id="QTSU01000001">
    <property type="protein sequence ID" value="RDZ28090.1"/>
    <property type="molecule type" value="Genomic_DNA"/>
</dbReference>
<reference evidence="1 2" key="1">
    <citation type="submission" date="2018-08" db="EMBL/GenBank/DDBJ databases">
        <title>Lysobacter sp. zong2l5, whole genome shotgun sequence.</title>
        <authorList>
            <person name="Zhang X."/>
            <person name="Feng G."/>
            <person name="Zhu H."/>
        </authorList>
    </citation>
    <scope>NUCLEOTIDE SEQUENCE [LARGE SCALE GENOMIC DNA]</scope>
    <source>
        <strain evidence="2">zong2l5</strain>
    </source>
</reference>
<organism evidence="1 2">
    <name type="scientific">Lysobacter silvisoli</name>
    <dbReference type="NCBI Taxonomy" id="2293254"/>
    <lineage>
        <taxon>Bacteria</taxon>
        <taxon>Pseudomonadati</taxon>
        <taxon>Pseudomonadota</taxon>
        <taxon>Gammaproteobacteria</taxon>
        <taxon>Lysobacterales</taxon>
        <taxon>Lysobacteraceae</taxon>
        <taxon>Lysobacter</taxon>
    </lineage>
</organism>
<proteinExistence type="predicted"/>
<sequence>MPVSQPTAYALLRTFGMLEFELKRIPEFTGTGPYQSAKANWRAVEDAVDRLPTPTFLDRVPASARTKLLGGTRNRPKVQVVATIQGRNLTHFRELPLHASDARALIEAMRRVRNNLFHGGKEDPLEELYVGDDEEWALAAGEVATLLLDLIQRQQLRP</sequence>
<protein>
    <submittedName>
        <fullName evidence="1">Uncharacterized protein</fullName>
    </submittedName>
</protein>
<dbReference type="AlphaFoldDB" id="A0A371K2J8"/>
<accession>A0A371K2J8</accession>